<protein>
    <submittedName>
        <fullName evidence="3">Phytanoyl-CoA dioxygenase</fullName>
    </submittedName>
</protein>
<keyword evidence="2" id="KW-0408">Iron</keyword>
<comment type="caution">
    <text evidence="3">The sequence shown here is derived from an EMBL/GenBank/DDBJ whole genome shotgun (WGS) entry which is preliminary data.</text>
</comment>
<organism evidence="3 4">
    <name type="scientific">Rudanella paleaurantiibacter</name>
    <dbReference type="NCBI Taxonomy" id="2614655"/>
    <lineage>
        <taxon>Bacteria</taxon>
        <taxon>Pseudomonadati</taxon>
        <taxon>Bacteroidota</taxon>
        <taxon>Cytophagia</taxon>
        <taxon>Cytophagales</taxon>
        <taxon>Cytophagaceae</taxon>
        <taxon>Rudanella</taxon>
    </lineage>
</organism>
<dbReference type="RefSeq" id="WP_152124196.1">
    <property type="nucleotide sequence ID" value="NZ_WELI01000003.1"/>
</dbReference>
<keyword evidence="3" id="KW-0560">Oxidoreductase</keyword>
<dbReference type="Gene3D" id="2.60.120.620">
    <property type="entry name" value="q2cbj1_9rhob like domain"/>
    <property type="match status" value="1"/>
</dbReference>
<dbReference type="PANTHER" id="PTHR20883">
    <property type="entry name" value="PHYTANOYL-COA DIOXYGENASE DOMAIN CONTAINING 1"/>
    <property type="match status" value="1"/>
</dbReference>
<keyword evidence="3" id="KW-0223">Dioxygenase</keyword>
<accession>A0A7J5U0P2</accession>
<proteinExistence type="predicted"/>
<evidence type="ECO:0000256" key="1">
    <source>
        <dbReference type="ARBA" id="ARBA00022723"/>
    </source>
</evidence>
<dbReference type="PANTHER" id="PTHR20883:SF15">
    <property type="entry name" value="PHYTANOYL-COA DIOXYGENASE DOMAIN-CONTAINING PROTEIN 1"/>
    <property type="match status" value="1"/>
</dbReference>
<sequence>MKELSADQIAQFVQDGFVKIEGAFSTETARQCRDLLWQATPFDPHDSTTWTQPVFRIGEMTGEPFQRAANTPILHRAFDQLIGPERWLPRTSLGSFPIRFPSRELAGDTGWHVDASFPGDDPTDYFNWRINVHSRGRALLMLFLFSDVTERDAPTRVRVGSHRDVAKILQPVGEQGLSFIELAHQLADLPDHPEVHATGPAGTVYLLHPFAIHAAQDHHGTEPKFMAQPPLHPRTDWNVFRPAQELYPVERAIVEAITA</sequence>
<name>A0A7J5U0P2_9BACT</name>
<evidence type="ECO:0000256" key="2">
    <source>
        <dbReference type="ARBA" id="ARBA00023004"/>
    </source>
</evidence>
<evidence type="ECO:0000313" key="3">
    <source>
        <dbReference type="EMBL" id="KAB7731215.1"/>
    </source>
</evidence>
<reference evidence="3 4" key="1">
    <citation type="submission" date="2019-10" db="EMBL/GenBank/DDBJ databases">
        <title>Rudanella paleaurantiibacter sp. nov., isolated from sludge.</title>
        <authorList>
            <person name="Xu S.Q."/>
        </authorList>
    </citation>
    <scope>NUCLEOTIDE SEQUENCE [LARGE SCALE GENOMIC DNA]</scope>
    <source>
        <strain evidence="3 4">HX-22-17</strain>
    </source>
</reference>
<dbReference type="GO" id="GO:0005506">
    <property type="term" value="F:iron ion binding"/>
    <property type="evidence" value="ECO:0007669"/>
    <property type="project" value="UniProtKB-ARBA"/>
</dbReference>
<dbReference type="InterPro" id="IPR008775">
    <property type="entry name" value="Phytyl_CoA_dOase-like"/>
</dbReference>
<keyword evidence="1" id="KW-0479">Metal-binding</keyword>
<evidence type="ECO:0000313" key="4">
    <source>
        <dbReference type="Proteomes" id="UP000488299"/>
    </source>
</evidence>
<dbReference type="EMBL" id="WELI01000003">
    <property type="protein sequence ID" value="KAB7731215.1"/>
    <property type="molecule type" value="Genomic_DNA"/>
</dbReference>
<dbReference type="Proteomes" id="UP000488299">
    <property type="component" value="Unassembled WGS sequence"/>
</dbReference>
<gene>
    <name evidence="3" type="ORF">F5984_10455</name>
</gene>
<dbReference type="SUPFAM" id="SSF51197">
    <property type="entry name" value="Clavaminate synthase-like"/>
    <property type="match status" value="1"/>
</dbReference>
<keyword evidence="4" id="KW-1185">Reference proteome</keyword>
<dbReference type="AlphaFoldDB" id="A0A7J5U0P2"/>
<dbReference type="Pfam" id="PF05721">
    <property type="entry name" value="PhyH"/>
    <property type="match status" value="1"/>
</dbReference>
<dbReference type="GO" id="GO:0016706">
    <property type="term" value="F:2-oxoglutarate-dependent dioxygenase activity"/>
    <property type="evidence" value="ECO:0007669"/>
    <property type="project" value="UniProtKB-ARBA"/>
</dbReference>